<dbReference type="Proteomes" id="UP000887561">
    <property type="component" value="Unplaced"/>
</dbReference>
<dbReference type="InterPro" id="IPR050391">
    <property type="entry name" value="Mito_Metabolite_Transporter"/>
</dbReference>
<dbReference type="Gene3D" id="1.50.40.10">
    <property type="entry name" value="Mitochondrial carrier domain"/>
    <property type="match status" value="1"/>
</dbReference>
<name>A0A915LWU2_MELJA</name>
<evidence type="ECO:0000313" key="10">
    <source>
        <dbReference type="Proteomes" id="UP000887561"/>
    </source>
</evidence>
<sequence>EEGVAKLFNGCTMATGRAILMTIGQLSFYDQIKQMLIKANLEKDNIYTHLFSSFLEASGATVLIQPMDENFLFLPG</sequence>
<dbReference type="InterPro" id="IPR018108">
    <property type="entry name" value="MCP_transmembrane"/>
</dbReference>
<evidence type="ECO:0000256" key="4">
    <source>
        <dbReference type="ARBA" id="ARBA00022692"/>
    </source>
</evidence>
<evidence type="ECO:0000256" key="9">
    <source>
        <dbReference type="RuleBase" id="RU000488"/>
    </source>
</evidence>
<dbReference type="WBParaSite" id="scaffold18679_cov184.g19000">
    <property type="protein sequence ID" value="scaffold18679_cov184.g19000"/>
    <property type="gene ID" value="scaffold18679_cov184.g19000"/>
</dbReference>
<feature type="repeat" description="Solcar" evidence="8">
    <location>
        <begin position="1"/>
        <end position="35"/>
    </location>
</feature>
<dbReference type="AlphaFoldDB" id="A0A915LWU2"/>
<protein>
    <submittedName>
        <fullName evidence="11">Uncharacterized protein</fullName>
    </submittedName>
</protein>
<proteinExistence type="inferred from homology"/>
<dbReference type="Pfam" id="PF00153">
    <property type="entry name" value="Mito_carr"/>
    <property type="match status" value="1"/>
</dbReference>
<evidence type="ECO:0000256" key="1">
    <source>
        <dbReference type="ARBA" id="ARBA00004141"/>
    </source>
</evidence>
<evidence type="ECO:0000256" key="6">
    <source>
        <dbReference type="ARBA" id="ARBA00022989"/>
    </source>
</evidence>
<accession>A0A915LWU2</accession>
<dbReference type="PROSITE" id="PS50920">
    <property type="entry name" value="SOLCAR"/>
    <property type="match status" value="1"/>
</dbReference>
<organism evidence="10 11">
    <name type="scientific">Meloidogyne javanica</name>
    <name type="common">Root-knot nematode worm</name>
    <dbReference type="NCBI Taxonomy" id="6303"/>
    <lineage>
        <taxon>Eukaryota</taxon>
        <taxon>Metazoa</taxon>
        <taxon>Ecdysozoa</taxon>
        <taxon>Nematoda</taxon>
        <taxon>Chromadorea</taxon>
        <taxon>Rhabditida</taxon>
        <taxon>Tylenchina</taxon>
        <taxon>Tylenchomorpha</taxon>
        <taxon>Tylenchoidea</taxon>
        <taxon>Meloidogynidae</taxon>
        <taxon>Meloidogyninae</taxon>
        <taxon>Meloidogyne</taxon>
        <taxon>Meloidogyne incognita group</taxon>
    </lineage>
</organism>
<evidence type="ECO:0000256" key="3">
    <source>
        <dbReference type="ARBA" id="ARBA00022448"/>
    </source>
</evidence>
<keyword evidence="6" id="KW-1133">Transmembrane helix</keyword>
<dbReference type="PANTHER" id="PTHR45618">
    <property type="entry name" value="MITOCHONDRIAL DICARBOXYLATE CARRIER-RELATED"/>
    <property type="match status" value="1"/>
</dbReference>
<reference evidence="11" key="1">
    <citation type="submission" date="2022-11" db="UniProtKB">
        <authorList>
            <consortium name="WormBaseParasite"/>
        </authorList>
    </citation>
    <scope>IDENTIFICATION</scope>
</reference>
<evidence type="ECO:0000256" key="7">
    <source>
        <dbReference type="ARBA" id="ARBA00023136"/>
    </source>
</evidence>
<evidence type="ECO:0000256" key="8">
    <source>
        <dbReference type="PROSITE-ProRule" id="PRU00282"/>
    </source>
</evidence>
<dbReference type="SUPFAM" id="SSF103506">
    <property type="entry name" value="Mitochondrial carrier"/>
    <property type="match status" value="1"/>
</dbReference>
<dbReference type="GO" id="GO:0016020">
    <property type="term" value="C:membrane"/>
    <property type="evidence" value="ECO:0007669"/>
    <property type="project" value="UniProtKB-SubCell"/>
</dbReference>
<comment type="subcellular location">
    <subcellularLocation>
        <location evidence="1">Membrane</location>
        <topology evidence="1">Multi-pass membrane protein</topology>
    </subcellularLocation>
</comment>
<keyword evidence="3 9" id="KW-0813">Transport</keyword>
<evidence type="ECO:0000313" key="11">
    <source>
        <dbReference type="WBParaSite" id="scaffold18679_cov184.g19000"/>
    </source>
</evidence>
<keyword evidence="7 8" id="KW-0472">Membrane</keyword>
<evidence type="ECO:0000256" key="5">
    <source>
        <dbReference type="ARBA" id="ARBA00022737"/>
    </source>
</evidence>
<evidence type="ECO:0000256" key="2">
    <source>
        <dbReference type="ARBA" id="ARBA00006375"/>
    </source>
</evidence>
<keyword evidence="10" id="KW-1185">Reference proteome</keyword>
<keyword evidence="5" id="KW-0677">Repeat</keyword>
<comment type="similarity">
    <text evidence="2 9">Belongs to the mitochondrial carrier (TC 2.A.29) family.</text>
</comment>
<keyword evidence="4 8" id="KW-0812">Transmembrane</keyword>
<dbReference type="InterPro" id="IPR023395">
    <property type="entry name" value="MCP_dom_sf"/>
</dbReference>